<accession>A0A0V0Z5Z0</accession>
<proteinExistence type="predicted"/>
<organism evidence="1 2">
    <name type="scientific">Trichinella patagoniensis</name>
    <dbReference type="NCBI Taxonomy" id="990121"/>
    <lineage>
        <taxon>Eukaryota</taxon>
        <taxon>Metazoa</taxon>
        <taxon>Ecdysozoa</taxon>
        <taxon>Nematoda</taxon>
        <taxon>Enoplea</taxon>
        <taxon>Dorylaimia</taxon>
        <taxon>Trichinellida</taxon>
        <taxon>Trichinellidae</taxon>
        <taxon>Trichinella</taxon>
    </lineage>
</organism>
<dbReference type="EMBL" id="JYDQ01000396">
    <property type="protein sequence ID" value="KRY07853.1"/>
    <property type="molecule type" value="Genomic_DNA"/>
</dbReference>
<keyword evidence="2" id="KW-1185">Reference proteome</keyword>
<reference evidence="1 2" key="1">
    <citation type="submission" date="2015-01" db="EMBL/GenBank/DDBJ databases">
        <title>Evolution of Trichinella species and genotypes.</title>
        <authorList>
            <person name="Korhonen P.K."/>
            <person name="Edoardo P."/>
            <person name="Giuseppe L.R."/>
            <person name="Gasser R.B."/>
        </authorList>
    </citation>
    <scope>NUCLEOTIDE SEQUENCE [LARGE SCALE GENOMIC DNA]</scope>
    <source>
        <strain evidence="1">ISS2496</strain>
    </source>
</reference>
<name>A0A0V0Z5Z0_9BILA</name>
<protein>
    <submittedName>
        <fullName evidence="1">Uncharacterized protein</fullName>
    </submittedName>
</protein>
<gene>
    <name evidence="1" type="ORF">T12_14859</name>
</gene>
<evidence type="ECO:0000313" key="2">
    <source>
        <dbReference type="Proteomes" id="UP000054783"/>
    </source>
</evidence>
<dbReference type="OrthoDB" id="6605210at2759"/>
<dbReference type="STRING" id="990121.A0A0V0Z5Z0"/>
<evidence type="ECO:0000313" key="1">
    <source>
        <dbReference type="EMBL" id="KRY07853.1"/>
    </source>
</evidence>
<dbReference type="Proteomes" id="UP000054783">
    <property type="component" value="Unassembled WGS sequence"/>
</dbReference>
<dbReference type="AlphaFoldDB" id="A0A0V0Z5Z0"/>
<comment type="caution">
    <text evidence="1">The sequence shown here is derived from an EMBL/GenBank/DDBJ whole genome shotgun (WGS) entry which is preliminary data.</text>
</comment>
<sequence>MTTQDRNFSETKQSYSCIHFHRKMHRLLKTLWSNRNAEMNALAIIQRLVVVVEDTKRLAKSHCSILTITKRKCFGVIQKVGLFLLWSFTRFTTLKTFMEKLIAEGTLKNQKYGHLDTLCDSLQHITEWNDSTAASKAEQLRVAGCRSSILLSLAVLNKVLALALPLSKSFQDSCLEKNGGLNERSVFVRFGKQLKSCTVIEYPSLEIYPDLSIQNKTENITHWRCGKLFWRTLFSSSSTNCFNTAIMLCDKMPLYTSISINISTTKASYSCVKLHAERGKTYFFNIIQLTRLMLLHSAQTIITRWCPYSYRFSPLTQSPQLAQNKALLQRTTEKTCSHLYIHSDFSIDIDLVIEKFSFKRNRNVDHFVGLTRESEAWQKIISVLIYPMIAGLTAP</sequence>